<organism evidence="2">
    <name type="scientific">marine metagenome</name>
    <dbReference type="NCBI Taxonomy" id="408172"/>
    <lineage>
        <taxon>unclassified sequences</taxon>
        <taxon>metagenomes</taxon>
        <taxon>ecological metagenomes</taxon>
    </lineage>
</organism>
<sequence length="323" mass="36701">IDFEWRHICTNPKFRPLLVDNQKKGDYRLIPTDYTYANEIAIKLNLNHKDLVKREVFQNKKFRIGLSHSIDRQAIIDSVFAGVGEPANMSPLRNSGMYRKSMANQYVEYNVNLANKFLDEAGYSKRDSNGIRLGPDGKPIQIAVDTIAGTFSDSGELVANDWRAVGIDAQFNEIERSFHTKRIFENGHDVVFWNGDGGTRGDLYLNPRVFVPTSPFESEHATRWALWNQNPNAPGAQVPPAKVQKMYTLLDDFNAANTQEGQERLMNQILDLVEDTFHVIGIMFPNPTCTLAKNNFRNVPEKLILGWSYPSDSPVGVEQFFKE</sequence>
<evidence type="ECO:0000313" key="2">
    <source>
        <dbReference type="EMBL" id="SVC21767.1"/>
    </source>
</evidence>
<dbReference type="GO" id="GO:0015833">
    <property type="term" value="P:peptide transport"/>
    <property type="evidence" value="ECO:0007669"/>
    <property type="project" value="TreeGrafter"/>
</dbReference>
<dbReference type="InterPro" id="IPR039424">
    <property type="entry name" value="SBP_5"/>
</dbReference>
<feature type="domain" description="Solute-binding protein family 5" evidence="1">
    <location>
        <begin position="26"/>
        <end position="198"/>
    </location>
</feature>
<dbReference type="InterPro" id="IPR000914">
    <property type="entry name" value="SBP_5_dom"/>
</dbReference>
<name>A0A382KFM3_9ZZZZ</name>
<dbReference type="AlphaFoldDB" id="A0A382KFM3"/>
<proteinExistence type="predicted"/>
<gene>
    <name evidence="2" type="ORF">METZ01_LOCUS274621</name>
</gene>
<protein>
    <recommendedName>
        <fullName evidence="1">Solute-binding protein family 5 domain-containing protein</fullName>
    </recommendedName>
</protein>
<reference evidence="2" key="1">
    <citation type="submission" date="2018-05" db="EMBL/GenBank/DDBJ databases">
        <authorList>
            <person name="Lanie J.A."/>
            <person name="Ng W.-L."/>
            <person name="Kazmierczak K.M."/>
            <person name="Andrzejewski T.M."/>
            <person name="Davidsen T.M."/>
            <person name="Wayne K.J."/>
            <person name="Tettelin H."/>
            <person name="Glass J.I."/>
            <person name="Rusch D."/>
            <person name="Podicherti R."/>
            <person name="Tsui H.-C.T."/>
            <person name="Winkler M.E."/>
        </authorList>
    </citation>
    <scope>NUCLEOTIDE SEQUENCE</scope>
</reference>
<dbReference type="GO" id="GO:1904680">
    <property type="term" value="F:peptide transmembrane transporter activity"/>
    <property type="evidence" value="ECO:0007669"/>
    <property type="project" value="TreeGrafter"/>
</dbReference>
<dbReference type="Gene3D" id="3.10.105.10">
    <property type="entry name" value="Dipeptide-binding Protein, Domain 3"/>
    <property type="match status" value="1"/>
</dbReference>
<dbReference type="PANTHER" id="PTHR30290">
    <property type="entry name" value="PERIPLASMIC BINDING COMPONENT OF ABC TRANSPORTER"/>
    <property type="match status" value="1"/>
</dbReference>
<dbReference type="Pfam" id="PF00496">
    <property type="entry name" value="SBP_bac_5"/>
    <property type="match status" value="1"/>
</dbReference>
<evidence type="ECO:0000259" key="1">
    <source>
        <dbReference type="Pfam" id="PF00496"/>
    </source>
</evidence>
<feature type="non-terminal residue" evidence="2">
    <location>
        <position position="1"/>
    </location>
</feature>
<dbReference type="EMBL" id="UINC01079613">
    <property type="protein sequence ID" value="SVC21767.1"/>
    <property type="molecule type" value="Genomic_DNA"/>
</dbReference>
<accession>A0A382KFM3</accession>
<dbReference type="PANTHER" id="PTHR30290:SF62">
    <property type="entry name" value="OLIGOPEPTIDE ABC TRANSPORTER, PERIPLASMIC OLIGOPEPTIDE-BINDING PROTEIN"/>
    <property type="match status" value="1"/>
</dbReference>
<dbReference type="SUPFAM" id="SSF53850">
    <property type="entry name" value="Periplasmic binding protein-like II"/>
    <property type="match status" value="1"/>
</dbReference>